<evidence type="ECO:0000256" key="4">
    <source>
        <dbReference type="SAM" id="MobiDB-lite"/>
    </source>
</evidence>
<name>A0A8H5U593_FUSHE</name>
<evidence type="ECO:0008006" key="8">
    <source>
        <dbReference type="Google" id="ProtNLM"/>
    </source>
</evidence>
<keyword evidence="5" id="KW-0812">Transmembrane</keyword>
<dbReference type="EMBL" id="JAAGWQ010000007">
    <property type="protein sequence ID" value="KAF5680017.1"/>
    <property type="molecule type" value="Genomic_DNA"/>
</dbReference>
<dbReference type="Proteomes" id="UP000567885">
    <property type="component" value="Unassembled WGS sequence"/>
</dbReference>
<dbReference type="Gene3D" id="3.90.550.10">
    <property type="entry name" value="Spore Coat Polysaccharide Biosynthesis Protein SpsA, Chain A"/>
    <property type="match status" value="1"/>
</dbReference>
<keyword evidence="5" id="KW-0472">Membrane</keyword>
<evidence type="ECO:0000313" key="6">
    <source>
        <dbReference type="EMBL" id="KAF5680017.1"/>
    </source>
</evidence>
<evidence type="ECO:0000313" key="7">
    <source>
        <dbReference type="Proteomes" id="UP000567885"/>
    </source>
</evidence>
<comment type="caution">
    <text evidence="6">The sequence shown here is derived from an EMBL/GenBank/DDBJ whole genome shotgun (WGS) entry which is preliminary data.</text>
</comment>
<accession>A0A8H5U593</accession>
<feature type="region of interest" description="Disordered" evidence="4">
    <location>
        <begin position="67"/>
        <end position="141"/>
    </location>
</feature>
<sequence>MTVPRSNRAVILAAVVFITIFLGLAHFHLQSPMETTTNAKSEVNEPAPAIPEKEVAASIPTFVPSEDVETAATNAQAATETPEPPKHHVTPNKPGQDPAEAPSDPEEIAAAEEQATAATPTPSPAAEEEPTPTPEDFEAPDALEAPETPEAPAIPEKVVEFSLDAFTPDQWIRPAVKVNDPEYYPYGHWPSKLPSDKPIWNKPLGKKLCIVDLESRRFDKPGQLWSDEMTWNKSREVHGPSGGSLNHWVYAKIHGYEYYHIKINGYPDRRDSWKKPSVLTQVLKKHDVCVFIDSDALFNKLDLPMEWLMNYWSIDPKNNSMALPFDPDTKHNEDRRGNLFLNTGFMIMQNKPKIYEIFKEWDDCANDGGKFPGCTEFRNRKGWQPTDQGGFGTFIRYEYADEILSLPCDEANGFPESNSGCNGKFIKHVWIGKEDRLVQAVGAVFPGVLLETFHKQFLKESESFKTSEDDLIAANGPPW</sequence>
<evidence type="ECO:0000256" key="5">
    <source>
        <dbReference type="SAM" id="Phobius"/>
    </source>
</evidence>
<feature type="transmembrane region" description="Helical" evidence="5">
    <location>
        <begin position="9"/>
        <end position="29"/>
    </location>
</feature>
<keyword evidence="2" id="KW-0328">Glycosyltransferase</keyword>
<reference evidence="6 7" key="1">
    <citation type="submission" date="2020-05" db="EMBL/GenBank/DDBJ databases">
        <title>Identification and distribution of gene clusters putatively required for synthesis of sphingolipid metabolism inhibitors in phylogenetically diverse species of the filamentous fungus Fusarium.</title>
        <authorList>
            <person name="Kim H.-S."/>
            <person name="Busman M."/>
            <person name="Brown D.W."/>
            <person name="Divon H."/>
            <person name="Uhlig S."/>
            <person name="Proctor R.H."/>
        </authorList>
    </citation>
    <scope>NUCLEOTIDE SEQUENCE [LARGE SCALE GENOMIC DNA]</scope>
    <source>
        <strain evidence="6 7">NRRL 20693</strain>
    </source>
</reference>
<dbReference type="GO" id="GO:0016757">
    <property type="term" value="F:glycosyltransferase activity"/>
    <property type="evidence" value="ECO:0007669"/>
    <property type="project" value="UniProtKB-KW"/>
</dbReference>
<dbReference type="InterPro" id="IPR029044">
    <property type="entry name" value="Nucleotide-diphossugar_trans"/>
</dbReference>
<feature type="compositionally biased region" description="Low complexity" evidence="4">
    <location>
        <begin position="111"/>
        <end position="120"/>
    </location>
</feature>
<evidence type="ECO:0000256" key="1">
    <source>
        <dbReference type="ARBA" id="ARBA00005664"/>
    </source>
</evidence>
<dbReference type="GO" id="GO:0006487">
    <property type="term" value="P:protein N-linked glycosylation"/>
    <property type="evidence" value="ECO:0007669"/>
    <property type="project" value="TreeGrafter"/>
</dbReference>
<dbReference type="AlphaFoldDB" id="A0A8H5U593"/>
<dbReference type="PANTHER" id="PTHR31306:SF3">
    <property type="entry name" value="NUCLEOTIDE-DIPHOSPHO-SUGAR TRANSFERASE DOMAIN-CONTAINING PROTEIN"/>
    <property type="match status" value="1"/>
</dbReference>
<evidence type="ECO:0000256" key="3">
    <source>
        <dbReference type="ARBA" id="ARBA00022679"/>
    </source>
</evidence>
<keyword evidence="5" id="KW-1133">Transmembrane helix</keyword>
<comment type="similarity">
    <text evidence="1">Belongs to the glycosyltransferase 34 family.</text>
</comment>
<evidence type="ECO:0000256" key="2">
    <source>
        <dbReference type="ARBA" id="ARBA00022676"/>
    </source>
</evidence>
<dbReference type="InterPro" id="IPR008630">
    <property type="entry name" value="Glyco_trans_34"/>
</dbReference>
<gene>
    <name evidence="6" type="ORF">FHETE_559</name>
</gene>
<organism evidence="6 7">
    <name type="scientific">Fusarium heterosporum</name>
    <dbReference type="NCBI Taxonomy" id="42747"/>
    <lineage>
        <taxon>Eukaryota</taxon>
        <taxon>Fungi</taxon>
        <taxon>Dikarya</taxon>
        <taxon>Ascomycota</taxon>
        <taxon>Pezizomycotina</taxon>
        <taxon>Sordariomycetes</taxon>
        <taxon>Hypocreomycetidae</taxon>
        <taxon>Hypocreales</taxon>
        <taxon>Nectriaceae</taxon>
        <taxon>Fusarium</taxon>
        <taxon>Fusarium heterosporum species complex</taxon>
    </lineage>
</organism>
<keyword evidence="3" id="KW-0808">Transferase</keyword>
<protein>
    <recommendedName>
        <fullName evidence="8">Nucleotide-diphospho-sugar transferase domain-containing protein</fullName>
    </recommendedName>
</protein>
<dbReference type="PANTHER" id="PTHR31306">
    <property type="entry name" value="ALPHA-1,6-MANNOSYLTRANSFERASE MNN11-RELATED"/>
    <property type="match status" value="1"/>
</dbReference>
<proteinExistence type="inferred from homology"/>
<keyword evidence="7" id="KW-1185">Reference proteome</keyword>
<dbReference type="GO" id="GO:0000139">
    <property type="term" value="C:Golgi membrane"/>
    <property type="evidence" value="ECO:0007669"/>
    <property type="project" value="TreeGrafter"/>
</dbReference>
<dbReference type="OrthoDB" id="3763672at2759"/>
<feature type="compositionally biased region" description="Low complexity" evidence="4">
    <location>
        <begin position="70"/>
        <end position="81"/>
    </location>
</feature>
<feature type="compositionally biased region" description="Acidic residues" evidence="4">
    <location>
        <begin position="126"/>
        <end position="141"/>
    </location>
</feature>